<dbReference type="AlphaFoldDB" id="A0AAV4C2K7"/>
<dbReference type="InterPro" id="IPR012336">
    <property type="entry name" value="Thioredoxin-like_fold"/>
</dbReference>
<evidence type="ECO:0000313" key="4">
    <source>
        <dbReference type="Proteomes" id="UP000735302"/>
    </source>
</evidence>
<evidence type="ECO:0000256" key="1">
    <source>
        <dbReference type="ARBA" id="ARBA00022737"/>
    </source>
</evidence>
<dbReference type="InterPro" id="IPR045302">
    <property type="entry name" value="NHL2_NHL_rpt_dom"/>
</dbReference>
<dbReference type="InterPro" id="IPR011042">
    <property type="entry name" value="6-blade_b-propeller_TolB-like"/>
</dbReference>
<accession>A0AAV4C2K7</accession>
<comment type="caution">
    <text evidence="3">The sequence shown here is derived from an EMBL/GenBank/DDBJ whole genome shotgun (WGS) entry which is preliminary data.</text>
</comment>
<dbReference type="SUPFAM" id="SSF52833">
    <property type="entry name" value="Thioredoxin-like"/>
    <property type="match status" value="1"/>
</dbReference>
<dbReference type="PANTHER" id="PTHR46388:SF2">
    <property type="entry name" value="NHL REPEAT-CONTAINING PROTEIN 2"/>
    <property type="match status" value="1"/>
</dbReference>
<protein>
    <submittedName>
        <fullName evidence="3">Nhl repeat-containing protein 2-like</fullName>
    </submittedName>
</protein>
<name>A0AAV4C2K7_9GAST</name>
<feature type="domain" description="Thioredoxin" evidence="2">
    <location>
        <begin position="36"/>
        <end position="184"/>
    </location>
</feature>
<dbReference type="InterPro" id="IPR001258">
    <property type="entry name" value="NHL_repeat"/>
</dbReference>
<dbReference type="EMBL" id="BLXT01005777">
    <property type="protein sequence ID" value="GFO25865.1"/>
    <property type="molecule type" value="Genomic_DNA"/>
</dbReference>
<proteinExistence type="predicted"/>
<dbReference type="PROSITE" id="PS51352">
    <property type="entry name" value="THIOREDOXIN_2"/>
    <property type="match status" value="1"/>
</dbReference>
<sequence>MNYSIYDVLGIINDFDEALSSHDTKSAIKNHLQYMDKINFSVRNFPKGLDWLNVSEELSLDNQLKGKLVILDFFTYCCINCMHILPDLEAVEEQFPPSTGVAVVGVHSAKFLNEKVTANIISAILRYNIHHPVINDKNAELWQELAVSCWPTLLFIGPSGQLLYSVAGEGHREKVKEFLSVAVEYYADILNKSELPVKLERDKVPSFNLSFPGKVCHWSAKQWLVISDTGNHRIVVTDLQGIVKHVIGSGHMGFQDGAFESARFSSPQGVVCSKANIFVADTGNHALRQIIFEGDQAKVITLAGTGFQGNDKEGGKTYTDQELSSPWDVLVSKTPEGSAPVLFIAMGGMHQIWVFFLSDGCWYKGKSYPIGTCIRFAGSGLEENRNNSYPDKAGFAQPSGLAISQHVLYVADSESSSIRSVSLDSCKVAGVVGGERDPTNLFAFGDCDGKGYDAKLQHPLGVTVVNDNLIIADSYNHKIKYVDLNTKECHTLAGNGSPGAVIDPYDLKLCQFNEPGGLSADHEKKLIYIADTNNHTIKVLDFVKKSIYQLPIIFPEEADVQVEALTMDEDTQGKKKAGITLPAVTARVSEQETVLHVPVELPDGHHFNTDAPNSWKITPSDDPAEKFMNLLPPGDKKGDLKIDSKSKSSVTLNLKWPKEVTPNTLTLNLEVQVFMCMDDEDICLPPKTLFFIQTIHLI</sequence>
<organism evidence="3 4">
    <name type="scientific">Plakobranchus ocellatus</name>
    <dbReference type="NCBI Taxonomy" id="259542"/>
    <lineage>
        <taxon>Eukaryota</taxon>
        <taxon>Metazoa</taxon>
        <taxon>Spiralia</taxon>
        <taxon>Lophotrochozoa</taxon>
        <taxon>Mollusca</taxon>
        <taxon>Gastropoda</taxon>
        <taxon>Heterobranchia</taxon>
        <taxon>Euthyneura</taxon>
        <taxon>Panpulmonata</taxon>
        <taxon>Sacoglossa</taxon>
        <taxon>Placobranchoidea</taxon>
        <taxon>Plakobranchidae</taxon>
        <taxon>Plakobranchus</taxon>
    </lineage>
</organism>
<evidence type="ECO:0000313" key="3">
    <source>
        <dbReference type="EMBL" id="GFO25865.1"/>
    </source>
</evidence>
<reference evidence="3 4" key="1">
    <citation type="journal article" date="2021" name="Elife">
        <title>Chloroplast acquisition without the gene transfer in kleptoplastic sea slugs, Plakobranchus ocellatus.</title>
        <authorList>
            <person name="Maeda T."/>
            <person name="Takahashi S."/>
            <person name="Yoshida T."/>
            <person name="Shimamura S."/>
            <person name="Takaki Y."/>
            <person name="Nagai Y."/>
            <person name="Toyoda A."/>
            <person name="Suzuki Y."/>
            <person name="Arimoto A."/>
            <person name="Ishii H."/>
            <person name="Satoh N."/>
            <person name="Nishiyama T."/>
            <person name="Hasebe M."/>
            <person name="Maruyama T."/>
            <person name="Minagawa J."/>
            <person name="Obokata J."/>
            <person name="Shigenobu S."/>
        </authorList>
    </citation>
    <scope>NUCLEOTIDE SEQUENCE [LARGE SCALE GENOMIC DNA]</scope>
</reference>
<dbReference type="Pfam" id="PF13905">
    <property type="entry name" value="Thioredoxin_8"/>
    <property type="match status" value="1"/>
</dbReference>
<dbReference type="Gene3D" id="3.40.30.10">
    <property type="entry name" value="Glutaredoxin"/>
    <property type="match status" value="1"/>
</dbReference>
<dbReference type="PANTHER" id="PTHR46388">
    <property type="entry name" value="NHL REPEAT-CONTAINING PROTEIN 2"/>
    <property type="match status" value="1"/>
</dbReference>
<evidence type="ECO:0000259" key="2">
    <source>
        <dbReference type="PROSITE" id="PS51352"/>
    </source>
</evidence>
<dbReference type="Pfam" id="PF01436">
    <property type="entry name" value="NHL"/>
    <property type="match status" value="2"/>
</dbReference>
<dbReference type="InterPro" id="IPR036249">
    <property type="entry name" value="Thioredoxin-like_sf"/>
</dbReference>
<dbReference type="InterPro" id="IPR013766">
    <property type="entry name" value="Thioredoxin_domain"/>
</dbReference>
<dbReference type="SUPFAM" id="SSF101898">
    <property type="entry name" value="NHL repeat"/>
    <property type="match status" value="1"/>
</dbReference>
<gene>
    <name evidence="3" type="ORF">PoB_005237000</name>
</gene>
<keyword evidence="1" id="KW-0677">Repeat</keyword>
<dbReference type="Proteomes" id="UP000735302">
    <property type="component" value="Unassembled WGS sequence"/>
</dbReference>
<dbReference type="Gene3D" id="2.120.10.30">
    <property type="entry name" value="TolB, C-terminal domain"/>
    <property type="match status" value="3"/>
</dbReference>
<dbReference type="CDD" id="cd14951">
    <property type="entry name" value="NHL-2_like"/>
    <property type="match status" value="1"/>
</dbReference>
<keyword evidence="4" id="KW-1185">Reference proteome</keyword>